<dbReference type="InterPro" id="IPR006015">
    <property type="entry name" value="Universal_stress_UspA"/>
</dbReference>
<name>A0A1X6YKZ5_9RHOB</name>
<reference evidence="5 6" key="1">
    <citation type="submission" date="2017-03" db="EMBL/GenBank/DDBJ databases">
        <authorList>
            <person name="Afonso C.L."/>
            <person name="Miller P.J."/>
            <person name="Scott M.A."/>
            <person name="Spackman E."/>
            <person name="Goraichik I."/>
            <person name="Dimitrov K.M."/>
            <person name="Suarez D.L."/>
            <person name="Swayne D.E."/>
        </authorList>
    </citation>
    <scope>NUCLEOTIDE SEQUENCE [LARGE SCALE GENOMIC DNA]</scope>
    <source>
        <strain evidence="5 6">CECT 7751</strain>
    </source>
</reference>
<keyword evidence="6" id="KW-1185">Reference proteome</keyword>
<dbReference type="GO" id="GO:0005524">
    <property type="term" value="F:ATP binding"/>
    <property type="evidence" value="ECO:0007669"/>
    <property type="project" value="UniProtKB-KW"/>
</dbReference>
<evidence type="ECO:0000313" key="5">
    <source>
        <dbReference type="EMBL" id="SLN23923.1"/>
    </source>
</evidence>
<protein>
    <submittedName>
        <fullName evidence="5">Putative universal stress protein</fullName>
    </submittedName>
</protein>
<evidence type="ECO:0000256" key="2">
    <source>
        <dbReference type="ARBA" id="ARBA00022741"/>
    </source>
</evidence>
<gene>
    <name evidence="5" type="ORF">PSM7751_00788</name>
</gene>
<dbReference type="PANTHER" id="PTHR46268:SF27">
    <property type="entry name" value="UNIVERSAL STRESS PROTEIN RV2623"/>
    <property type="match status" value="1"/>
</dbReference>
<comment type="similarity">
    <text evidence="1">Belongs to the universal stress protein A family.</text>
</comment>
<dbReference type="RefSeq" id="WP_085886711.1">
    <property type="nucleotide sequence ID" value="NZ_FWFN01000002.1"/>
</dbReference>
<evidence type="ECO:0000259" key="4">
    <source>
        <dbReference type="Pfam" id="PF00582"/>
    </source>
</evidence>
<dbReference type="Pfam" id="PF00582">
    <property type="entry name" value="Usp"/>
    <property type="match status" value="2"/>
</dbReference>
<evidence type="ECO:0000256" key="1">
    <source>
        <dbReference type="ARBA" id="ARBA00008791"/>
    </source>
</evidence>
<dbReference type="Proteomes" id="UP000193963">
    <property type="component" value="Unassembled WGS sequence"/>
</dbReference>
<dbReference type="AlphaFoldDB" id="A0A1X6YKZ5"/>
<dbReference type="CDD" id="cd00293">
    <property type="entry name" value="USP-like"/>
    <property type="match status" value="2"/>
</dbReference>
<dbReference type="InterPro" id="IPR006016">
    <property type="entry name" value="UspA"/>
</dbReference>
<keyword evidence="3" id="KW-0067">ATP-binding</keyword>
<feature type="domain" description="UspA" evidence="4">
    <location>
        <begin position="1"/>
        <end position="131"/>
    </location>
</feature>
<evidence type="ECO:0000256" key="3">
    <source>
        <dbReference type="ARBA" id="ARBA00022840"/>
    </source>
</evidence>
<dbReference type="Gene3D" id="3.40.50.620">
    <property type="entry name" value="HUPs"/>
    <property type="match status" value="2"/>
</dbReference>
<dbReference type="SUPFAM" id="SSF52402">
    <property type="entry name" value="Adenine nucleotide alpha hydrolases-like"/>
    <property type="match status" value="2"/>
</dbReference>
<organism evidence="5 6">
    <name type="scientific">Pseudooceanicola marinus</name>
    <dbReference type="NCBI Taxonomy" id="396013"/>
    <lineage>
        <taxon>Bacteria</taxon>
        <taxon>Pseudomonadati</taxon>
        <taxon>Pseudomonadota</taxon>
        <taxon>Alphaproteobacteria</taxon>
        <taxon>Rhodobacterales</taxon>
        <taxon>Paracoccaceae</taxon>
        <taxon>Pseudooceanicola</taxon>
    </lineage>
</organism>
<sequence>MRRSILIATDLSMRSERALRRAYRLAAEQGAKLTVLTVVDEDLPPGMAARSRELAEEELRMLCDAIAPDQPAELRVEIADPMPHILTTMKDVQADLLVLGVHRPRAVWDLFYGTTMERIVRASRVPALLVRNAPVAPYARVLSGVDMSPASAAALHLAAELAPEATMHAFHAVHVPYRGLVARSGTPEMLHPFLEEARDALDSWWEETDLPQAVARPEPQPHGRYEMLSRLMHSEKPDLLAIGAHGRGPLSPTLLGGFTEQILRDPPTDVLVVRH</sequence>
<dbReference type="InterPro" id="IPR014729">
    <property type="entry name" value="Rossmann-like_a/b/a_fold"/>
</dbReference>
<dbReference type="PRINTS" id="PR01438">
    <property type="entry name" value="UNVRSLSTRESS"/>
</dbReference>
<keyword evidence="2" id="KW-0547">Nucleotide-binding</keyword>
<dbReference type="EMBL" id="FWFN01000002">
    <property type="protein sequence ID" value="SLN23923.1"/>
    <property type="molecule type" value="Genomic_DNA"/>
</dbReference>
<dbReference type="OrthoDB" id="5564966at2"/>
<evidence type="ECO:0000313" key="6">
    <source>
        <dbReference type="Proteomes" id="UP000193963"/>
    </source>
</evidence>
<feature type="domain" description="UspA" evidence="4">
    <location>
        <begin position="138"/>
        <end position="274"/>
    </location>
</feature>
<accession>A0A1X6YKZ5</accession>
<dbReference type="PANTHER" id="PTHR46268">
    <property type="entry name" value="STRESS RESPONSE PROTEIN NHAX"/>
    <property type="match status" value="1"/>
</dbReference>
<proteinExistence type="inferred from homology"/>